<dbReference type="InterPro" id="IPR036026">
    <property type="entry name" value="Seven-hairpin_glycosidases"/>
</dbReference>
<dbReference type="OrthoDB" id="10052040at2759"/>
<comment type="function">
    <text evidence="9">Involved in the maturation of Asn-linked oligosaccharides. Progressively trims alpha-1,2-linked mannose residues from Man(9)GlcNAc(2) to produce Man(5)GlcNAc(2).</text>
</comment>
<comment type="subcellular location">
    <subcellularLocation>
        <location evidence="3">Cytoplasmic vesicle lumen</location>
    </subcellularLocation>
</comment>
<dbReference type="Proteomes" id="UP000094569">
    <property type="component" value="Unassembled WGS sequence"/>
</dbReference>
<keyword evidence="16" id="KW-1185">Reference proteome</keyword>
<dbReference type="Pfam" id="PF01532">
    <property type="entry name" value="Glyco_hydro_47"/>
    <property type="match status" value="1"/>
</dbReference>
<keyword evidence="7 12" id="KW-1015">Disulfide bond</keyword>
<dbReference type="EMBL" id="JXNT01000001">
    <property type="protein sequence ID" value="ODM22855.1"/>
    <property type="molecule type" value="Genomic_DNA"/>
</dbReference>
<comment type="cofactor">
    <cofactor evidence="2">
        <name>Mg(2+)</name>
        <dbReference type="ChEBI" id="CHEBI:18420"/>
    </cofactor>
</comment>
<evidence type="ECO:0000256" key="2">
    <source>
        <dbReference type="ARBA" id="ARBA00001946"/>
    </source>
</evidence>
<keyword evidence="11" id="KW-0106">Calcium</keyword>
<dbReference type="InterPro" id="IPR001382">
    <property type="entry name" value="Glyco_hydro_47"/>
</dbReference>
<feature type="binding site" evidence="11">
    <location>
        <position position="840"/>
    </location>
    <ligand>
        <name>Ca(2+)</name>
        <dbReference type="ChEBI" id="CHEBI:29108"/>
    </ligand>
</feature>
<proteinExistence type="inferred from homology"/>
<dbReference type="UniPathway" id="UPA00378"/>
<dbReference type="STRING" id="573508.A0A1E3BPH7"/>
<keyword evidence="11" id="KW-0479">Metal-binding</keyword>
<feature type="disulfide bond" evidence="12">
    <location>
        <begin position="567"/>
        <end position="596"/>
    </location>
</feature>
<feature type="active site" description="Proton donor" evidence="10">
    <location>
        <position position="265"/>
    </location>
</feature>
<feature type="active site" evidence="10">
    <location>
        <position position="489"/>
    </location>
</feature>
<reference evidence="15 16" key="1">
    <citation type="journal article" date="2016" name="BMC Genomics">
        <title>Comparative genomic and transcriptomic analyses of the Fuzhuan brick tea-fermentation fungus Aspergillus cristatus.</title>
        <authorList>
            <person name="Ge Y."/>
            <person name="Wang Y."/>
            <person name="Liu Y."/>
            <person name="Tan Y."/>
            <person name="Ren X."/>
            <person name="Zhang X."/>
            <person name="Hyde K.D."/>
            <person name="Liu Y."/>
            <person name="Liu Z."/>
        </authorList>
    </citation>
    <scope>NUCLEOTIDE SEQUENCE [LARGE SCALE GENOMIC DNA]</scope>
    <source>
        <strain evidence="15 16">GZAAS20.1005</strain>
    </source>
</reference>
<keyword evidence="6 13" id="KW-0378">Hydrolase</keyword>
<dbReference type="SUPFAM" id="SSF48225">
    <property type="entry name" value="Seven-hairpin glycosidases"/>
    <property type="match status" value="1"/>
</dbReference>
<evidence type="ECO:0000256" key="14">
    <source>
        <dbReference type="SAM" id="MobiDB-lite"/>
    </source>
</evidence>
<protein>
    <recommendedName>
        <fullName evidence="13">alpha-1,2-Mannosidase</fullName>
        <ecNumber evidence="13">3.2.1.-</ecNumber>
    </recommendedName>
</protein>
<accession>A0A1E3BPH7</accession>
<feature type="active site" evidence="10">
    <location>
        <position position="754"/>
    </location>
</feature>
<organism evidence="15 16">
    <name type="scientific">Aspergillus cristatus</name>
    <name type="common">Chinese Fuzhuan brick tea-fermentation fungus</name>
    <name type="synonym">Eurotium cristatum</name>
    <dbReference type="NCBI Taxonomy" id="573508"/>
    <lineage>
        <taxon>Eukaryota</taxon>
        <taxon>Fungi</taxon>
        <taxon>Dikarya</taxon>
        <taxon>Ascomycota</taxon>
        <taxon>Pezizomycotina</taxon>
        <taxon>Eurotiomycetes</taxon>
        <taxon>Eurotiomycetidae</taxon>
        <taxon>Eurotiales</taxon>
        <taxon>Aspergillaceae</taxon>
        <taxon>Aspergillus</taxon>
        <taxon>Aspergillus subgen. Aspergillus</taxon>
    </lineage>
</organism>
<evidence type="ECO:0000256" key="12">
    <source>
        <dbReference type="PIRSR" id="PIRSR601382-3"/>
    </source>
</evidence>
<comment type="pathway">
    <text evidence="4">Protein modification; protein glycosylation.</text>
</comment>
<evidence type="ECO:0000256" key="7">
    <source>
        <dbReference type="ARBA" id="ARBA00023157"/>
    </source>
</evidence>
<comment type="caution">
    <text evidence="15">The sequence shown here is derived from an EMBL/GenBank/DDBJ whole genome shotgun (WGS) entry which is preliminary data.</text>
</comment>
<dbReference type="PRINTS" id="PR00747">
    <property type="entry name" value="GLYHDRLASE47"/>
</dbReference>
<feature type="active site" description="Proton donor" evidence="10">
    <location>
        <position position="610"/>
    </location>
</feature>
<feature type="region of interest" description="Disordered" evidence="14">
    <location>
        <begin position="398"/>
        <end position="419"/>
    </location>
</feature>
<comment type="cofactor">
    <cofactor evidence="1 11">
        <name>Ca(2+)</name>
        <dbReference type="ChEBI" id="CHEBI:29108"/>
    </cofactor>
</comment>
<feature type="compositionally biased region" description="Polar residues" evidence="14">
    <location>
        <begin position="403"/>
        <end position="413"/>
    </location>
</feature>
<dbReference type="GO" id="GO:0036503">
    <property type="term" value="P:ERAD pathway"/>
    <property type="evidence" value="ECO:0007669"/>
    <property type="project" value="UniProtKB-ARBA"/>
</dbReference>
<evidence type="ECO:0000256" key="8">
    <source>
        <dbReference type="ARBA" id="ARBA00023329"/>
    </source>
</evidence>
<evidence type="ECO:0000256" key="9">
    <source>
        <dbReference type="ARBA" id="ARBA00024790"/>
    </source>
</evidence>
<dbReference type="Gene3D" id="1.50.10.10">
    <property type="match status" value="3"/>
</dbReference>
<evidence type="ECO:0000256" key="6">
    <source>
        <dbReference type="ARBA" id="ARBA00022801"/>
    </source>
</evidence>
<evidence type="ECO:0000256" key="1">
    <source>
        <dbReference type="ARBA" id="ARBA00001913"/>
    </source>
</evidence>
<dbReference type="GO" id="GO:0004571">
    <property type="term" value="F:mannosyl-oligosaccharide 1,2-alpha-mannosidase activity"/>
    <property type="evidence" value="ECO:0007669"/>
    <property type="project" value="InterPro"/>
</dbReference>
<dbReference type="GO" id="GO:0005509">
    <property type="term" value="F:calcium ion binding"/>
    <property type="evidence" value="ECO:0007669"/>
    <property type="project" value="InterPro"/>
</dbReference>
<gene>
    <name evidence="15" type="ORF">SI65_00444</name>
</gene>
<feature type="compositionally biased region" description="Polar residues" evidence="14">
    <location>
        <begin position="71"/>
        <end position="87"/>
    </location>
</feature>
<dbReference type="PANTHER" id="PTHR11742:SF103">
    <property type="entry name" value="ENDOPLASMIC RETICULUM MANNOSIDASE MNL2-RELATED"/>
    <property type="match status" value="1"/>
</dbReference>
<name>A0A1E3BPH7_ASPCR</name>
<dbReference type="GO" id="GO:0016020">
    <property type="term" value="C:membrane"/>
    <property type="evidence" value="ECO:0007669"/>
    <property type="project" value="InterPro"/>
</dbReference>
<feature type="region of interest" description="Disordered" evidence="14">
    <location>
        <begin position="682"/>
        <end position="718"/>
    </location>
</feature>
<evidence type="ECO:0000256" key="11">
    <source>
        <dbReference type="PIRSR" id="PIRSR601382-2"/>
    </source>
</evidence>
<keyword evidence="13" id="KW-0326">Glycosidase</keyword>
<dbReference type="GO" id="GO:0005783">
    <property type="term" value="C:endoplasmic reticulum"/>
    <property type="evidence" value="ECO:0007669"/>
    <property type="project" value="TreeGrafter"/>
</dbReference>
<evidence type="ECO:0000256" key="5">
    <source>
        <dbReference type="ARBA" id="ARBA00007658"/>
    </source>
</evidence>
<dbReference type="PANTHER" id="PTHR11742">
    <property type="entry name" value="MANNOSYL-OLIGOSACCHARIDE ALPHA-1,2-MANNOSIDASE-RELATED"/>
    <property type="match status" value="1"/>
</dbReference>
<feature type="region of interest" description="Disordered" evidence="14">
    <location>
        <begin position="45"/>
        <end position="135"/>
    </location>
</feature>
<dbReference type="InterPro" id="IPR012341">
    <property type="entry name" value="6hp_glycosidase-like_sf"/>
</dbReference>
<keyword evidence="8" id="KW-0968">Cytoplasmic vesicle</keyword>
<evidence type="ECO:0000256" key="4">
    <source>
        <dbReference type="ARBA" id="ARBA00004922"/>
    </source>
</evidence>
<evidence type="ECO:0000256" key="13">
    <source>
        <dbReference type="RuleBase" id="RU361193"/>
    </source>
</evidence>
<dbReference type="InterPro" id="IPR050749">
    <property type="entry name" value="Glycosyl_Hydrolase_47"/>
</dbReference>
<comment type="similarity">
    <text evidence="5 13">Belongs to the glycosyl hydrolase 47 family.</text>
</comment>
<dbReference type="GO" id="GO:0005975">
    <property type="term" value="P:carbohydrate metabolic process"/>
    <property type="evidence" value="ECO:0007669"/>
    <property type="project" value="InterPro"/>
</dbReference>
<evidence type="ECO:0000313" key="15">
    <source>
        <dbReference type="EMBL" id="ODM22855.1"/>
    </source>
</evidence>
<dbReference type="AlphaFoldDB" id="A0A1E3BPH7"/>
<dbReference type="VEuPathDB" id="FungiDB:SI65_00444"/>
<dbReference type="GO" id="GO:0060205">
    <property type="term" value="C:cytoplasmic vesicle lumen"/>
    <property type="evidence" value="ECO:0007669"/>
    <property type="project" value="UniProtKB-SubCell"/>
</dbReference>
<evidence type="ECO:0000256" key="10">
    <source>
        <dbReference type="PIRSR" id="PIRSR601382-1"/>
    </source>
</evidence>
<feature type="compositionally biased region" description="Low complexity" evidence="14">
    <location>
        <begin position="112"/>
        <end position="123"/>
    </location>
</feature>
<evidence type="ECO:0000313" key="16">
    <source>
        <dbReference type="Proteomes" id="UP000094569"/>
    </source>
</evidence>
<sequence>MLVPRRYRGLLIFAVVFAVVFFHFVRSHDWQIVFPGDYHDHHPHFPPPPVDLFSQKPPSLDFVPGPPPHQQPANTKQSHENANQVGDKTSGDGDGQAQNAGLGGSGLRKQQQKQGNQGKQKQGLSMFPVKQPPPHWKKVPEIFPLAPEERITLPTGQPKSLPKLQASFEVESVEEEKKRLERLDDIRKTFEYAWNGYKSSAMGKDELKPLRGGYKDTFNGWGATVVDALDTLWVMGLEEEFALAVEHVKSIDFTTSEKLEIPVFETVIRYMGGLLGAYDISGQKYPVLLEKAVQLAEILMGAFDTPNRMPTLFYKWTPDQASRVHHASRRAVLAEIGSLSMEFTRLAQLTKDDKYYDAIARITNELESVQSSSKLPGLWPTKLDATGCEKPIPAHAVVRDVPSPSNSSTTPMLTPSARPAPTDIRSYTHYFERRDESGLAQDAQPADYEQLIKEKNPESYIVPANSDCKGALITQNSYKDAFGLGAEADSTYEYLPKEYMLLGGLNDQYKSMYEKAMNTAREHLLFRPMVKHGRDIRFLATLDLRKPLAELQPNQIPTRYEATHLTCYAGGMFAVGSKLFGIDGDMNIAAKLTDGCVWAYESTYTGIMPETFLVVPCKKGEPCTWDETRYKDALDPWREERLAAMQKLKEQAIEAKESQEDAVEADEPAATPENNAVIYERNGVKRDATASQTTETPAPTGPRVKVTRRSLLSPLPGDPASALADDYVKTRIREERLPPGFVRMTDRRYLLRPEAIESVFIMYRLTGDNYWREKGWRMFEAISKHTRTNFAHSAIEDVTSMHPEFQDSMESFWLSETLKYFYLLFSEPSVVSLDEYVLNTEAHPLKRPT</sequence>
<dbReference type="EC" id="3.2.1.-" evidence="13"/>
<evidence type="ECO:0000256" key="3">
    <source>
        <dbReference type="ARBA" id="ARBA00004321"/>
    </source>
</evidence>